<dbReference type="PROSITE" id="PS50041">
    <property type="entry name" value="C_TYPE_LECTIN_2"/>
    <property type="match status" value="1"/>
</dbReference>
<sequence length="164" mass="18137">MASGLLCMLLLCGLGIGANARCGLQTDNSCKNCPPGWTSFEGYCYRFVENKMDWADAESRCNSFDGNLVSVLSKAEYDFIRDLIFKASGTNTRCWVGANDATKEDHGIWSDGSTFDPNFSFWGPGEPNNKDGNENCMEINLNGKDYVNDINCSQKNSFVCGRYP</sequence>
<dbReference type="InterPro" id="IPR016186">
    <property type="entry name" value="C-type_lectin-like/link_sf"/>
</dbReference>
<dbReference type="InterPro" id="IPR016187">
    <property type="entry name" value="CTDL_fold"/>
</dbReference>
<dbReference type="Proteomes" id="UP000264800">
    <property type="component" value="Unplaced"/>
</dbReference>
<dbReference type="OrthoDB" id="441660at2759"/>
<dbReference type="AlphaFoldDB" id="A0A3Q3FZ65"/>
<dbReference type="GeneID" id="108249404"/>
<evidence type="ECO:0000256" key="1">
    <source>
        <dbReference type="SAM" id="SignalP"/>
    </source>
</evidence>
<reference evidence="3" key="1">
    <citation type="submission" date="2025-08" db="UniProtKB">
        <authorList>
            <consortium name="Ensembl"/>
        </authorList>
    </citation>
    <scope>IDENTIFICATION</scope>
</reference>
<evidence type="ECO:0000259" key="2">
    <source>
        <dbReference type="PROSITE" id="PS50041"/>
    </source>
</evidence>
<dbReference type="SUPFAM" id="SSF56436">
    <property type="entry name" value="C-type lectin-like"/>
    <property type="match status" value="1"/>
</dbReference>
<feature type="signal peptide" evidence="1">
    <location>
        <begin position="1"/>
        <end position="20"/>
    </location>
</feature>
<dbReference type="InterPro" id="IPR050111">
    <property type="entry name" value="C-type_lectin/snaclec_domain"/>
</dbReference>
<proteinExistence type="predicted"/>
<organism evidence="3 4">
    <name type="scientific">Kryptolebias marmoratus</name>
    <name type="common">Mangrove killifish</name>
    <name type="synonym">Rivulus marmoratus</name>
    <dbReference type="NCBI Taxonomy" id="37003"/>
    <lineage>
        <taxon>Eukaryota</taxon>
        <taxon>Metazoa</taxon>
        <taxon>Chordata</taxon>
        <taxon>Craniata</taxon>
        <taxon>Vertebrata</taxon>
        <taxon>Euteleostomi</taxon>
        <taxon>Actinopterygii</taxon>
        <taxon>Neopterygii</taxon>
        <taxon>Teleostei</taxon>
        <taxon>Neoteleostei</taxon>
        <taxon>Acanthomorphata</taxon>
        <taxon>Ovalentaria</taxon>
        <taxon>Atherinomorphae</taxon>
        <taxon>Cyprinodontiformes</taxon>
        <taxon>Rivulidae</taxon>
        <taxon>Kryptolebias</taxon>
    </lineage>
</organism>
<dbReference type="KEGG" id="kmr:108249404"/>
<reference evidence="3" key="2">
    <citation type="submission" date="2025-09" db="UniProtKB">
        <authorList>
            <consortium name="Ensembl"/>
        </authorList>
    </citation>
    <scope>IDENTIFICATION</scope>
</reference>
<name>A0A3Q3FZ65_KRYMA</name>
<feature type="chain" id="PRO_5018648504" evidence="1">
    <location>
        <begin position="21"/>
        <end position="164"/>
    </location>
</feature>
<evidence type="ECO:0000313" key="3">
    <source>
        <dbReference type="Ensembl" id="ENSKMAP00000017557.1"/>
    </source>
</evidence>
<dbReference type="InterPro" id="IPR001304">
    <property type="entry name" value="C-type_lectin-like"/>
</dbReference>
<dbReference type="Pfam" id="PF00059">
    <property type="entry name" value="Lectin_C"/>
    <property type="match status" value="1"/>
</dbReference>
<dbReference type="OMA" id="RELTHTA"/>
<keyword evidence="4" id="KW-1185">Reference proteome</keyword>
<dbReference type="GeneTree" id="ENSGT00940000162818"/>
<feature type="domain" description="C-type lectin" evidence="2">
    <location>
        <begin position="40"/>
        <end position="161"/>
    </location>
</feature>
<dbReference type="Gene3D" id="3.10.100.10">
    <property type="entry name" value="Mannose-Binding Protein A, subunit A"/>
    <property type="match status" value="1"/>
</dbReference>
<dbReference type="PRINTS" id="PR01504">
    <property type="entry name" value="PNCREATITSAP"/>
</dbReference>
<dbReference type="Ensembl" id="ENSKMAT00000017801.1">
    <property type="protein sequence ID" value="ENSKMAP00000017557.1"/>
    <property type="gene ID" value="ENSKMAG00000013094.1"/>
</dbReference>
<protein>
    <submittedName>
        <fullName evidence="3">Galactose-specific lectin nattectin-like</fullName>
    </submittedName>
</protein>
<evidence type="ECO:0000313" key="4">
    <source>
        <dbReference type="Proteomes" id="UP000264800"/>
    </source>
</evidence>
<accession>A0A3Q3FZ65</accession>
<dbReference type="PANTHER" id="PTHR22803">
    <property type="entry name" value="MANNOSE, PHOSPHOLIPASE, LECTIN RECEPTOR RELATED"/>
    <property type="match status" value="1"/>
</dbReference>
<keyword evidence="1" id="KW-0732">Signal</keyword>
<dbReference type="RefSeq" id="XP_017294281.1">
    <property type="nucleotide sequence ID" value="XM_017438792.3"/>
</dbReference>
<dbReference type="SMART" id="SM00034">
    <property type="entry name" value="CLECT"/>
    <property type="match status" value="1"/>
</dbReference>